<dbReference type="Pfam" id="PF13392">
    <property type="entry name" value="HNH_3"/>
    <property type="match status" value="1"/>
</dbReference>
<dbReference type="InterPro" id="IPR003615">
    <property type="entry name" value="HNH_nuc"/>
</dbReference>
<dbReference type="AlphaFoldDB" id="A0A559KCL8"/>
<sequence>MTILVSLSGVKKLMIHYKIIKKVGEIYFRNMENNQENKGKMKDDGRFKRKPIEFIIDDNGCFVCTSHYASSEESGGHIRYWFDKKVSVMHKFIYNELFGEVPEGLVVRHTCDNPKCINPEHLILGTQGDNVRDKVERNRQAKGEKVHTSKLTEEHVLEILKDKSSTNADLGRKYGVIADAISKIRLGITWKHVNRETV</sequence>
<proteinExistence type="predicted"/>
<dbReference type="EMBL" id="VNJI01000011">
    <property type="protein sequence ID" value="TVY09877.1"/>
    <property type="molecule type" value="Genomic_DNA"/>
</dbReference>
<keyword evidence="3" id="KW-1185">Reference proteome</keyword>
<protein>
    <submittedName>
        <fullName evidence="2">HNH endonuclease</fullName>
    </submittedName>
</protein>
<keyword evidence="2" id="KW-0378">Hydrolase</keyword>
<keyword evidence="2" id="KW-0540">Nuclease</keyword>
<reference evidence="2 3" key="1">
    <citation type="submission" date="2019-07" db="EMBL/GenBank/DDBJ databases">
        <authorList>
            <person name="Kim J."/>
        </authorList>
    </citation>
    <scope>NUCLEOTIDE SEQUENCE [LARGE SCALE GENOMIC DNA]</scope>
    <source>
        <strain evidence="2 3">JC52</strain>
    </source>
</reference>
<comment type="caution">
    <text evidence="2">The sequence shown here is derived from an EMBL/GenBank/DDBJ whole genome shotgun (WGS) entry which is preliminary data.</text>
</comment>
<dbReference type="SUPFAM" id="SSF54060">
    <property type="entry name" value="His-Me finger endonucleases"/>
    <property type="match status" value="1"/>
</dbReference>
<evidence type="ECO:0000259" key="1">
    <source>
        <dbReference type="Pfam" id="PF13392"/>
    </source>
</evidence>
<gene>
    <name evidence="2" type="ORF">FPZ49_10925</name>
</gene>
<name>A0A559KCL8_9BACL</name>
<keyword evidence="2" id="KW-0255">Endonuclease</keyword>
<organism evidence="2 3">
    <name type="scientific">Paenibacillus cremeus</name>
    <dbReference type="NCBI Taxonomy" id="2163881"/>
    <lineage>
        <taxon>Bacteria</taxon>
        <taxon>Bacillati</taxon>
        <taxon>Bacillota</taxon>
        <taxon>Bacilli</taxon>
        <taxon>Bacillales</taxon>
        <taxon>Paenibacillaceae</taxon>
        <taxon>Paenibacillus</taxon>
    </lineage>
</organism>
<accession>A0A559KCL8</accession>
<evidence type="ECO:0000313" key="3">
    <source>
        <dbReference type="Proteomes" id="UP000317036"/>
    </source>
</evidence>
<evidence type="ECO:0000313" key="2">
    <source>
        <dbReference type="EMBL" id="TVY09877.1"/>
    </source>
</evidence>
<feature type="domain" description="HNH nuclease" evidence="1">
    <location>
        <begin position="90"/>
        <end position="132"/>
    </location>
</feature>
<dbReference type="Gene3D" id="3.90.75.10">
    <property type="entry name" value="Homing Intron 3 (I-ppo) Encoded Endonuclease, Chain A"/>
    <property type="match status" value="1"/>
</dbReference>
<dbReference type="InterPro" id="IPR044930">
    <property type="entry name" value="Homing_endonuclease_His-Me"/>
</dbReference>
<dbReference type="InterPro" id="IPR044925">
    <property type="entry name" value="His-Me_finger_sf"/>
</dbReference>
<dbReference type="Proteomes" id="UP000317036">
    <property type="component" value="Unassembled WGS sequence"/>
</dbReference>
<dbReference type="GO" id="GO:0004519">
    <property type="term" value="F:endonuclease activity"/>
    <property type="evidence" value="ECO:0007669"/>
    <property type="project" value="UniProtKB-KW"/>
</dbReference>